<evidence type="ECO:0000259" key="6">
    <source>
        <dbReference type="Pfam" id="PF04542"/>
    </source>
</evidence>
<dbReference type="NCBIfam" id="TIGR02937">
    <property type="entry name" value="sigma70-ECF"/>
    <property type="match status" value="1"/>
</dbReference>
<dbReference type="InterPro" id="IPR036388">
    <property type="entry name" value="WH-like_DNA-bd_sf"/>
</dbReference>
<evidence type="ECO:0000256" key="3">
    <source>
        <dbReference type="ARBA" id="ARBA00023082"/>
    </source>
</evidence>
<feature type="domain" description="RNA polymerase sigma factor 70 region 4 type 2" evidence="7">
    <location>
        <begin position="128"/>
        <end position="179"/>
    </location>
</feature>
<organism evidence="8 9">
    <name type="scientific">Thermanaerothrix solaris</name>
    <dbReference type="NCBI Taxonomy" id="3058434"/>
    <lineage>
        <taxon>Bacteria</taxon>
        <taxon>Bacillati</taxon>
        <taxon>Chloroflexota</taxon>
        <taxon>Anaerolineae</taxon>
        <taxon>Anaerolineales</taxon>
        <taxon>Anaerolineaceae</taxon>
        <taxon>Thermanaerothrix</taxon>
    </lineage>
</organism>
<evidence type="ECO:0000259" key="7">
    <source>
        <dbReference type="Pfam" id="PF08281"/>
    </source>
</evidence>
<sequence>MDEAAYISRALEGDLEAFNHLVLTYQDSAYNLAYRMLNDPDAAADVTQTAFIAAYRSLKSYRGGSFRAWVMRMVTNACYDELRRRKRRPTIALEPLNREDEEIESPAWLADNHLSPEEEIQMRELEHAITHCLQELPEDFRAVVIMVDIEGYDYSEVSQALGKPLGTIKSRLARARLRLRDCLAGFAELLPTRFRLGKEEMA</sequence>
<dbReference type="RefSeq" id="WP_315624585.1">
    <property type="nucleotide sequence ID" value="NZ_JAUHMF010000001.1"/>
</dbReference>
<dbReference type="EMBL" id="JAUHMF010000001">
    <property type="protein sequence ID" value="MDT8897935.1"/>
    <property type="molecule type" value="Genomic_DNA"/>
</dbReference>
<feature type="domain" description="RNA polymerase sigma-70 region 2" evidence="6">
    <location>
        <begin position="21"/>
        <end position="88"/>
    </location>
</feature>
<reference evidence="8 9" key="1">
    <citation type="submission" date="2023-07" db="EMBL/GenBank/DDBJ databases">
        <title>Novel species of Thermanaerothrix with wide hydrolytic capabilities.</title>
        <authorList>
            <person name="Zayulina K.S."/>
            <person name="Podosokorskaya O.A."/>
            <person name="Elcheninov A.G."/>
        </authorList>
    </citation>
    <scope>NUCLEOTIDE SEQUENCE [LARGE SCALE GENOMIC DNA]</scope>
    <source>
        <strain evidence="8 9">4228-RoL</strain>
    </source>
</reference>
<evidence type="ECO:0000256" key="2">
    <source>
        <dbReference type="ARBA" id="ARBA00023015"/>
    </source>
</evidence>
<dbReference type="SUPFAM" id="SSF88946">
    <property type="entry name" value="Sigma2 domain of RNA polymerase sigma factors"/>
    <property type="match status" value="1"/>
</dbReference>
<dbReference type="InterPro" id="IPR013324">
    <property type="entry name" value="RNA_pol_sigma_r3/r4-like"/>
</dbReference>
<dbReference type="Proteomes" id="UP001254165">
    <property type="component" value="Unassembled WGS sequence"/>
</dbReference>
<dbReference type="InterPro" id="IPR013325">
    <property type="entry name" value="RNA_pol_sigma_r2"/>
</dbReference>
<dbReference type="InterPro" id="IPR014284">
    <property type="entry name" value="RNA_pol_sigma-70_dom"/>
</dbReference>
<evidence type="ECO:0000256" key="4">
    <source>
        <dbReference type="ARBA" id="ARBA00023125"/>
    </source>
</evidence>
<keyword evidence="4" id="KW-0238">DNA-binding</keyword>
<evidence type="ECO:0000313" key="9">
    <source>
        <dbReference type="Proteomes" id="UP001254165"/>
    </source>
</evidence>
<keyword evidence="5" id="KW-0804">Transcription</keyword>
<dbReference type="SUPFAM" id="SSF88659">
    <property type="entry name" value="Sigma3 and sigma4 domains of RNA polymerase sigma factors"/>
    <property type="match status" value="1"/>
</dbReference>
<dbReference type="InterPro" id="IPR007627">
    <property type="entry name" value="RNA_pol_sigma70_r2"/>
</dbReference>
<dbReference type="Gene3D" id="1.10.1740.10">
    <property type="match status" value="1"/>
</dbReference>
<name>A0ABU3NM61_9CHLR</name>
<protein>
    <submittedName>
        <fullName evidence="8">Sigma-70 family RNA polymerase sigma factor</fullName>
    </submittedName>
</protein>
<comment type="similarity">
    <text evidence="1">Belongs to the sigma-70 factor family. ECF subfamily.</text>
</comment>
<gene>
    <name evidence="8" type="ORF">QYE77_06610</name>
</gene>
<keyword evidence="3" id="KW-0731">Sigma factor</keyword>
<dbReference type="Pfam" id="PF08281">
    <property type="entry name" value="Sigma70_r4_2"/>
    <property type="match status" value="1"/>
</dbReference>
<dbReference type="PANTHER" id="PTHR43133:SF8">
    <property type="entry name" value="RNA POLYMERASE SIGMA FACTOR HI_1459-RELATED"/>
    <property type="match status" value="1"/>
</dbReference>
<comment type="caution">
    <text evidence="8">The sequence shown here is derived from an EMBL/GenBank/DDBJ whole genome shotgun (WGS) entry which is preliminary data.</text>
</comment>
<keyword evidence="2" id="KW-0805">Transcription regulation</keyword>
<evidence type="ECO:0000313" key="8">
    <source>
        <dbReference type="EMBL" id="MDT8897935.1"/>
    </source>
</evidence>
<dbReference type="InterPro" id="IPR013249">
    <property type="entry name" value="RNA_pol_sigma70_r4_t2"/>
</dbReference>
<dbReference type="InterPro" id="IPR039425">
    <property type="entry name" value="RNA_pol_sigma-70-like"/>
</dbReference>
<dbReference type="Pfam" id="PF04542">
    <property type="entry name" value="Sigma70_r2"/>
    <property type="match status" value="1"/>
</dbReference>
<dbReference type="PANTHER" id="PTHR43133">
    <property type="entry name" value="RNA POLYMERASE ECF-TYPE SIGMA FACTO"/>
    <property type="match status" value="1"/>
</dbReference>
<evidence type="ECO:0000256" key="1">
    <source>
        <dbReference type="ARBA" id="ARBA00010641"/>
    </source>
</evidence>
<keyword evidence="9" id="KW-1185">Reference proteome</keyword>
<accession>A0ABU3NM61</accession>
<evidence type="ECO:0000256" key="5">
    <source>
        <dbReference type="ARBA" id="ARBA00023163"/>
    </source>
</evidence>
<dbReference type="Gene3D" id="1.10.10.10">
    <property type="entry name" value="Winged helix-like DNA-binding domain superfamily/Winged helix DNA-binding domain"/>
    <property type="match status" value="1"/>
</dbReference>
<proteinExistence type="inferred from homology"/>